<keyword evidence="1" id="KW-1133">Transmembrane helix</keyword>
<protein>
    <submittedName>
        <fullName evidence="4">Uncharacterized protein</fullName>
    </submittedName>
</protein>
<dbReference type="Proteomes" id="UP000663832">
    <property type="component" value="Unassembled WGS sequence"/>
</dbReference>
<dbReference type="EMBL" id="CAJNOI010000132">
    <property type="protein sequence ID" value="CAF1109014.1"/>
    <property type="molecule type" value="Genomic_DNA"/>
</dbReference>
<accession>A0A815Q100</accession>
<keyword evidence="1" id="KW-0472">Membrane</keyword>
<evidence type="ECO:0000313" key="3">
    <source>
        <dbReference type="EMBL" id="CAF1386899.1"/>
    </source>
</evidence>
<name>A0A815Q100_9BILA</name>
<evidence type="ECO:0000313" key="4">
    <source>
        <dbReference type="EMBL" id="CAF1456713.1"/>
    </source>
</evidence>
<dbReference type="OrthoDB" id="10029534at2759"/>
<proteinExistence type="predicted"/>
<gene>
    <name evidence="2" type="ORF">BJG266_LOCUS21787</name>
    <name evidence="3" type="ORF">QVE165_LOCUS35987</name>
    <name evidence="4" type="ORF">QVE165_LOCUS40655</name>
</gene>
<evidence type="ECO:0000313" key="5">
    <source>
        <dbReference type="Proteomes" id="UP000663832"/>
    </source>
</evidence>
<dbReference type="EMBL" id="CAJNOM010000472">
    <property type="protein sequence ID" value="CAF1456713.1"/>
    <property type="molecule type" value="Genomic_DNA"/>
</dbReference>
<feature type="transmembrane region" description="Helical" evidence="1">
    <location>
        <begin position="29"/>
        <end position="48"/>
    </location>
</feature>
<sequence length="277" mass="30813">MATEIDIISSNIQIPVDSKKRRLCMIIKITLPLLIIAVIVIPTTIILTRKTDTTTETMMNMTVSFITTTSVSLRTLSSTTTVTTSITKPFVLQTFQRTNETVFAIWNTIARGDSSPSSPNKTIIGAYYPGEPPEAALDGNLSSEYTNHGVCLTTGSPENECGIQTGFYITFNSEPFILVKFRIATNKYSAYRDPYNITIEGSNNNESDLIFGKSWTLIYNGDAGLAKDPERQKYGNEQTIPNDPLPFASYRILTTSKRGKETCVSYSEFEMRGRFPD</sequence>
<reference evidence="4" key="1">
    <citation type="submission" date="2021-02" db="EMBL/GenBank/DDBJ databases">
        <authorList>
            <person name="Nowell W R."/>
        </authorList>
    </citation>
    <scope>NUCLEOTIDE SEQUENCE</scope>
</reference>
<keyword evidence="1" id="KW-0812">Transmembrane</keyword>
<evidence type="ECO:0000256" key="1">
    <source>
        <dbReference type="SAM" id="Phobius"/>
    </source>
</evidence>
<comment type="caution">
    <text evidence="4">The sequence shown here is derived from an EMBL/GenBank/DDBJ whole genome shotgun (WGS) entry which is preliminary data.</text>
</comment>
<dbReference type="EMBL" id="CAJNOM010000356">
    <property type="protein sequence ID" value="CAF1386899.1"/>
    <property type="molecule type" value="Genomic_DNA"/>
</dbReference>
<dbReference type="AlphaFoldDB" id="A0A815Q100"/>
<organism evidence="4 5">
    <name type="scientific">Adineta steineri</name>
    <dbReference type="NCBI Taxonomy" id="433720"/>
    <lineage>
        <taxon>Eukaryota</taxon>
        <taxon>Metazoa</taxon>
        <taxon>Spiralia</taxon>
        <taxon>Gnathifera</taxon>
        <taxon>Rotifera</taxon>
        <taxon>Eurotatoria</taxon>
        <taxon>Bdelloidea</taxon>
        <taxon>Adinetida</taxon>
        <taxon>Adinetidae</taxon>
        <taxon>Adineta</taxon>
    </lineage>
</organism>
<dbReference type="Proteomes" id="UP000663877">
    <property type="component" value="Unassembled WGS sequence"/>
</dbReference>
<keyword evidence="5" id="KW-1185">Reference proteome</keyword>
<dbReference type="Gene3D" id="2.60.120.260">
    <property type="entry name" value="Galactose-binding domain-like"/>
    <property type="match status" value="1"/>
</dbReference>
<evidence type="ECO:0000313" key="2">
    <source>
        <dbReference type="EMBL" id="CAF1109014.1"/>
    </source>
</evidence>